<organism evidence="2 3">
    <name type="scientific">Rhododendron griersonianum</name>
    <dbReference type="NCBI Taxonomy" id="479676"/>
    <lineage>
        <taxon>Eukaryota</taxon>
        <taxon>Viridiplantae</taxon>
        <taxon>Streptophyta</taxon>
        <taxon>Embryophyta</taxon>
        <taxon>Tracheophyta</taxon>
        <taxon>Spermatophyta</taxon>
        <taxon>Magnoliopsida</taxon>
        <taxon>eudicotyledons</taxon>
        <taxon>Gunneridae</taxon>
        <taxon>Pentapetalae</taxon>
        <taxon>asterids</taxon>
        <taxon>Ericales</taxon>
        <taxon>Ericaceae</taxon>
        <taxon>Ericoideae</taxon>
        <taxon>Rhodoreae</taxon>
        <taxon>Rhododendron</taxon>
    </lineage>
</organism>
<accession>A0AAV6KWY9</accession>
<sequence>MKPGEGTSYGGGVGGKFRKTPSRRHQPTPYDRPPPTPFPNPRNNNGWLPKLILSGARSFFSSFSRKRLPPPLPPEANGESRDRLQDVVPINSARVEAPAVDIGGNPTNSCNGSSISKLEQILQQKTFSRSEVDRLMELLHSKSIDIPTGDDHKMGEVNVPQPMSAYGIQQNVSSSPMQHHVIEMPLENRFRGHVLTPLISSHVSEKDVASPAELAKAFMGSRPSKVSPSMLGLRIEALREDANLLDNVSYPPKMPVRVGISEIGIMNPRSRGRSAIFDMARTPYLNVNPTVDQKVYFLANMLLLKKFFCFLGLKLDYIVLNSQGSRSVFDDYGGPSASPSSVYPREHDAQRGSKQLALKRRISALEDDIGSTTPIRRLRQKTSLSTPQNLSLPVYRSPLSSRVTGLGTNGAQPLVSFNRKPFSEEEPQYRNLHTENEDNSTPSTSYTTIPFKSSEMATRILEQLEKLVPKEKPSKRDKSPSKLTPSMLRGQALRSLEYVDSSKILQNALESHKLEELCDTSQLDARETTSQKQDKIEENGPEKFIVCHETVAPVEICGTMVSVNDSVTGVHTAGSVVTATATQPPQKKWAFHMSADEDFLDLDDEIHPIEATSTQLSPEEEKQEKFMVESKVAYTEAVMVSKTPRLSEIKPPDGPLITNSADLGTSDASVAGEKNTFTFLTVPASSTTFQPVVAALQSTSAFDSIIPLEESNSTPVFISADSKIVDKVPSISFSSSAVSESLCQKSNAPLELKPECSNSLANSASGTAIVAPKVPESDEVDYDGIQKSVEMTVQSEISSSAAVSASSIFSFTAPANISGLNNGSLASSPSIFSSPAPFPVSVDFTNQKIGNSFTNIAPSTTVTISTNDTTTTSASNGIVSTSSAASSFLVAPIFNFGPTAGAPSNPVSTISTTSSLETTDLKAKTDEESTLRNGNLSNAPLGGTSFGTASTGSNIFGFSASATSSAVYNPSEGDLFGTASGSLAITQMSPAETGVATVTQSMPIQFGSSLTSSNSIFGSSSSSSPLFSSSTSPKLFDSTFRFDPSSSSASSSQINTISPSGAATSSLFGTNWQPTTTTSVSPSAVFPFVASSFSAASTSNAPMVFSSGIPTFTALSGNGDQMSMEDSMSEDPVQGSAPAVLVFGQPSISAPSSGFMFSSTVSSGGIPSFQFGNQQNQSTPQMLPPFQSSGSLEFGANNSFSLGSGGGGGGDKSGRKIVKVKHKNRRRP</sequence>
<evidence type="ECO:0008006" key="4">
    <source>
        <dbReference type="Google" id="ProtNLM"/>
    </source>
</evidence>
<proteinExistence type="predicted"/>
<name>A0AAV6KWY9_9ERIC</name>
<feature type="compositionally biased region" description="Basic and acidic residues" evidence="1">
    <location>
        <begin position="468"/>
        <end position="480"/>
    </location>
</feature>
<feature type="region of interest" description="Disordered" evidence="1">
    <location>
        <begin position="468"/>
        <end position="489"/>
    </location>
</feature>
<feature type="region of interest" description="Disordered" evidence="1">
    <location>
        <begin position="1"/>
        <end position="47"/>
    </location>
</feature>
<dbReference type="GO" id="GO:0005635">
    <property type="term" value="C:nuclear envelope"/>
    <property type="evidence" value="ECO:0007669"/>
    <property type="project" value="TreeGrafter"/>
</dbReference>
<dbReference type="AlphaFoldDB" id="A0AAV6KWY9"/>
<evidence type="ECO:0000313" key="3">
    <source>
        <dbReference type="Proteomes" id="UP000823749"/>
    </source>
</evidence>
<dbReference type="PANTHER" id="PTHR33416">
    <property type="entry name" value="NUCLEAR PORE COMPLEX PROTEIN NUP1"/>
    <property type="match status" value="1"/>
</dbReference>
<gene>
    <name evidence="2" type="ORF">RHGRI_007229</name>
</gene>
<reference evidence="2" key="1">
    <citation type="submission" date="2020-08" db="EMBL/GenBank/DDBJ databases">
        <title>Plant Genome Project.</title>
        <authorList>
            <person name="Zhang R.-G."/>
        </authorList>
    </citation>
    <scope>NUCLEOTIDE SEQUENCE</scope>
    <source>
        <strain evidence="2">WSP0</strain>
        <tissue evidence="2">Leaf</tissue>
    </source>
</reference>
<evidence type="ECO:0000313" key="2">
    <source>
        <dbReference type="EMBL" id="KAG5556920.1"/>
    </source>
</evidence>
<evidence type="ECO:0000256" key="1">
    <source>
        <dbReference type="SAM" id="MobiDB-lite"/>
    </source>
</evidence>
<feature type="compositionally biased region" description="Pro residues" evidence="1">
    <location>
        <begin position="30"/>
        <end position="40"/>
    </location>
</feature>
<dbReference type="EMBL" id="JACTNZ010000003">
    <property type="protein sequence ID" value="KAG5556920.1"/>
    <property type="molecule type" value="Genomic_DNA"/>
</dbReference>
<feature type="region of interest" description="Disordered" evidence="1">
    <location>
        <begin position="1167"/>
        <end position="1228"/>
    </location>
</feature>
<protein>
    <recommendedName>
        <fullName evidence="4">Nuclear pore complex protein NUP1</fullName>
    </recommendedName>
</protein>
<feature type="region of interest" description="Disordered" evidence="1">
    <location>
        <begin position="403"/>
        <end position="445"/>
    </location>
</feature>
<comment type="caution">
    <text evidence="2">The sequence shown here is derived from an EMBL/GenBank/DDBJ whole genome shotgun (WGS) entry which is preliminary data.</text>
</comment>
<dbReference type="Proteomes" id="UP000823749">
    <property type="component" value="Chromosome 3"/>
</dbReference>
<keyword evidence="3" id="KW-1185">Reference proteome</keyword>
<dbReference type="GO" id="GO:0071763">
    <property type="term" value="P:nuclear membrane organization"/>
    <property type="evidence" value="ECO:0007669"/>
    <property type="project" value="TreeGrafter"/>
</dbReference>
<feature type="compositionally biased region" description="Basic residues" evidence="1">
    <location>
        <begin position="1215"/>
        <end position="1228"/>
    </location>
</feature>
<dbReference type="PANTHER" id="PTHR33416:SF20">
    <property type="entry name" value="NUCLEAR PORE COMPLEX PROTEIN NUP1"/>
    <property type="match status" value="1"/>
</dbReference>
<feature type="compositionally biased region" description="Polar residues" evidence="1">
    <location>
        <begin position="1170"/>
        <end position="1191"/>
    </location>
</feature>
<feature type="compositionally biased region" description="Basic residues" evidence="1">
    <location>
        <begin position="16"/>
        <end position="26"/>
    </location>
</feature>